<keyword evidence="2" id="KW-0732">Signal</keyword>
<dbReference type="RefSeq" id="WP_115693149.1">
    <property type="nucleotide sequence ID" value="NZ_CP031417.1"/>
</dbReference>
<dbReference type="GO" id="GO:0008643">
    <property type="term" value="P:carbohydrate transport"/>
    <property type="evidence" value="ECO:0007669"/>
    <property type="project" value="InterPro"/>
</dbReference>
<dbReference type="InterPro" id="IPR052932">
    <property type="entry name" value="OprB_Porin"/>
</dbReference>
<dbReference type="KEGG" id="ptaw:DW352_20935"/>
<dbReference type="GO" id="GO:0015288">
    <property type="term" value="F:porin activity"/>
    <property type="evidence" value="ECO:0007669"/>
    <property type="project" value="InterPro"/>
</dbReference>
<feature type="signal peptide" evidence="2">
    <location>
        <begin position="1"/>
        <end position="21"/>
    </location>
</feature>
<proteinExistence type="inferred from homology"/>
<accession>A0A346A0S3</accession>
<keyword evidence="4" id="KW-1185">Reference proteome</keyword>
<sequence>MRFLLIFLLGGGALWASQAGAQTPPPPDALGISEPSIATSLPDHGDPWGARKKLYDHGISYSLIYTSDLLANVAGGTRTGTIYQGKVEGQFTADLEKLLGVKDLTFYANVFQIHNTGRIRRDYVGGLNTIAAIEAAATTRLSEMWLEQRLFDGKASFRIGQLAADSEFFYSDLSTMFLQSDWPSIAAYNLPGGGPAYPLSTPGVRLKVDPNEHVSLLVALFNGDPAGPCPGDPDTCNRYGVNFRVRDPAFIIGESQFRWNQGKNDTGLATTLKLGGWTHLGQFNDDRYSESGLLLADPASGGVPRKDRRDYGIYGVIDQQLYRPRGGAPDSGISVFTRASVSPSDRNLFSLEIDSGVVFAGLIPGRPDDRFGASVIYSKFSSAIAGFDQDTINFTGVPGPVRDFEANLELTYMAQIKPGWTIQPDFQYIWHPSGVAGRDARVLGLRSIVKF</sequence>
<dbReference type="GO" id="GO:0016020">
    <property type="term" value="C:membrane"/>
    <property type="evidence" value="ECO:0007669"/>
    <property type="project" value="InterPro"/>
</dbReference>
<dbReference type="Pfam" id="PF04966">
    <property type="entry name" value="OprB"/>
    <property type="match status" value="1"/>
</dbReference>
<evidence type="ECO:0000313" key="3">
    <source>
        <dbReference type="EMBL" id="AXK82770.1"/>
    </source>
</evidence>
<gene>
    <name evidence="3" type="ORF">DW352_20935</name>
</gene>
<name>A0A346A0S3_9HYPH</name>
<dbReference type="InterPro" id="IPR007049">
    <property type="entry name" value="Carb-sel_porin_OprB"/>
</dbReference>
<evidence type="ECO:0000256" key="2">
    <source>
        <dbReference type="RuleBase" id="RU363072"/>
    </source>
</evidence>
<feature type="chain" id="PRO_5016479374" evidence="2">
    <location>
        <begin position="22"/>
        <end position="451"/>
    </location>
</feature>
<dbReference type="Proteomes" id="UP000254889">
    <property type="component" value="Chromosome"/>
</dbReference>
<dbReference type="InterPro" id="IPR038673">
    <property type="entry name" value="OprB_sf"/>
</dbReference>
<evidence type="ECO:0000313" key="4">
    <source>
        <dbReference type="Proteomes" id="UP000254889"/>
    </source>
</evidence>
<comment type="similarity">
    <text evidence="1 2">Belongs to the OprB family.</text>
</comment>
<dbReference type="EMBL" id="CP031417">
    <property type="protein sequence ID" value="AXK82770.1"/>
    <property type="molecule type" value="Genomic_DNA"/>
</dbReference>
<dbReference type="PANTHER" id="PTHR37944">
    <property type="entry name" value="PORIN B"/>
    <property type="match status" value="1"/>
</dbReference>
<evidence type="ECO:0000256" key="1">
    <source>
        <dbReference type="ARBA" id="ARBA00008769"/>
    </source>
</evidence>
<dbReference type="OrthoDB" id="177316at2"/>
<reference evidence="3 4" key="1">
    <citation type="submission" date="2018-07" db="EMBL/GenBank/DDBJ databases">
        <authorList>
            <person name="Quirk P.G."/>
            <person name="Krulwich T.A."/>
        </authorList>
    </citation>
    <scope>NUCLEOTIDE SEQUENCE [LARGE SCALE GENOMIC DNA]</scope>
    <source>
        <strain evidence="3 4">CC-BB4</strain>
    </source>
</reference>
<protein>
    <submittedName>
        <fullName evidence="3">Carbohydrate porin</fullName>
    </submittedName>
</protein>
<dbReference type="AlphaFoldDB" id="A0A346A0S3"/>
<dbReference type="PANTHER" id="PTHR37944:SF1">
    <property type="entry name" value="PORIN B"/>
    <property type="match status" value="1"/>
</dbReference>
<dbReference type="Gene3D" id="2.40.160.180">
    <property type="entry name" value="Carbohydrate-selective porin OprB"/>
    <property type="match status" value="1"/>
</dbReference>
<organism evidence="3 4">
    <name type="scientific">Pseudolabrys taiwanensis</name>
    <dbReference type="NCBI Taxonomy" id="331696"/>
    <lineage>
        <taxon>Bacteria</taxon>
        <taxon>Pseudomonadati</taxon>
        <taxon>Pseudomonadota</taxon>
        <taxon>Alphaproteobacteria</taxon>
        <taxon>Hyphomicrobiales</taxon>
        <taxon>Xanthobacteraceae</taxon>
        <taxon>Pseudolabrys</taxon>
    </lineage>
</organism>